<protein>
    <submittedName>
        <fullName evidence="2">Peptidoglycan-binding protein</fullName>
    </submittedName>
</protein>
<dbReference type="RefSeq" id="WP_388354370.1">
    <property type="nucleotide sequence ID" value="NZ_JBIAFJ010000055.1"/>
</dbReference>
<feature type="chain" id="PRO_5047227764" evidence="1">
    <location>
        <begin position="26"/>
        <end position="127"/>
    </location>
</feature>
<dbReference type="SUPFAM" id="SSF47090">
    <property type="entry name" value="PGBD-like"/>
    <property type="match status" value="1"/>
</dbReference>
<dbReference type="InterPro" id="IPR036365">
    <property type="entry name" value="PGBD-like_sf"/>
</dbReference>
<accession>A0ABW6L2Y4</accession>
<organism evidence="2 3">
    <name type="scientific">Streptomyces kebangsaanensis</name>
    <dbReference type="NCBI Taxonomy" id="864058"/>
    <lineage>
        <taxon>Bacteria</taxon>
        <taxon>Bacillati</taxon>
        <taxon>Actinomycetota</taxon>
        <taxon>Actinomycetes</taxon>
        <taxon>Kitasatosporales</taxon>
        <taxon>Streptomycetaceae</taxon>
        <taxon>Streptomyces</taxon>
    </lineage>
</organism>
<reference evidence="2 3" key="1">
    <citation type="submission" date="2024-10" db="EMBL/GenBank/DDBJ databases">
        <title>The Natural Products Discovery Center: Release of the First 8490 Sequenced Strains for Exploring Actinobacteria Biosynthetic Diversity.</title>
        <authorList>
            <person name="Kalkreuter E."/>
            <person name="Kautsar S.A."/>
            <person name="Yang D."/>
            <person name="Bader C.D."/>
            <person name="Teijaro C.N."/>
            <person name="Fluegel L."/>
            <person name="Davis C.M."/>
            <person name="Simpson J.R."/>
            <person name="Lauterbach L."/>
            <person name="Steele A.D."/>
            <person name="Gui C."/>
            <person name="Meng S."/>
            <person name="Li G."/>
            <person name="Viehrig K."/>
            <person name="Ye F."/>
            <person name="Su P."/>
            <person name="Kiefer A.F."/>
            <person name="Nichols A."/>
            <person name="Cepeda A.J."/>
            <person name="Yan W."/>
            <person name="Fan B."/>
            <person name="Jiang Y."/>
            <person name="Adhikari A."/>
            <person name="Zheng C.-J."/>
            <person name="Schuster L."/>
            <person name="Cowan T.M."/>
            <person name="Smanski M.J."/>
            <person name="Chevrette M.G."/>
            <person name="De Carvalho L.P.S."/>
            <person name="Shen B."/>
        </authorList>
    </citation>
    <scope>NUCLEOTIDE SEQUENCE [LARGE SCALE GENOMIC DNA]</scope>
    <source>
        <strain evidence="2 3">NPDC007147</strain>
    </source>
</reference>
<gene>
    <name evidence="2" type="ORF">ACFYNZ_34295</name>
</gene>
<evidence type="ECO:0000313" key="3">
    <source>
        <dbReference type="Proteomes" id="UP001601197"/>
    </source>
</evidence>
<sequence>MIMKHRPCVALAVSAVALGISFALAAPVSAQGLTATAPATTGASVLASCSYSGSHPTLRYGATGSAVAHAQCLLKVYWGYNLLADGQFGMNTHLALTDFQVRCGAHSEWGYIGAGTWRELHPDTSSC</sequence>
<evidence type="ECO:0000256" key="1">
    <source>
        <dbReference type="SAM" id="SignalP"/>
    </source>
</evidence>
<feature type="signal peptide" evidence="1">
    <location>
        <begin position="1"/>
        <end position="25"/>
    </location>
</feature>
<dbReference type="Gene3D" id="1.10.101.10">
    <property type="entry name" value="PGBD-like superfamily/PGBD"/>
    <property type="match status" value="1"/>
</dbReference>
<name>A0ABW6L2Y4_9ACTN</name>
<dbReference type="Proteomes" id="UP001601197">
    <property type="component" value="Unassembled WGS sequence"/>
</dbReference>
<evidence type="ECO:0000313" key="2">
    <source>
        <dbReference type="EMBL" id="MFE9174451.1"/>
    </source>
</evidence>
<dbReference type="InterPro" id="IPR036366">
    <property type="entry name" value="PGBDSf"/>
</dbReference>
<proteinExistence type="predicted"/>
<keyword evidence="1" id="KW-0732">Signal</keyword>
<keyword evidence="3" id="KW-1185">Reference proteome</keyword>
<dbReference type="EMBL" id="JBIAFJ010000055">
    <property type="protein sequence ID" value="MFE9174451.1"/>
    <property type="molecule type" value="Genomic_DNA"/>
</dbReference>
<comment type="caution">
    <text evidence="2">The sequence shown here is derived from an EMBL/GenBank/DDBJ whole genome shotgun (WGS) entry which is preliminary data.</text>
</comment>